<feature type="domain" description="IclR-ED" evidence="5">
    <location>
        <begin position="115"/>
        <end position="295"/>
    </location>
</feature>
<keyword evidence="7" id="KW-1185">Reference proteome</keyword>
<comment type="caution">
    <text evidence="6">The sequence shown here is derived from an EMBL/GenBank/DDBJ whole genome shotgun (WGS) entry which is preliminary data.</text>
</comment>
<dbReference type="GO" id="GO:0003700">
    <property type="term" value="F:DNA-binding transcription factor activity"/>
    <property type="evidence" value="ECO:0007669"/>
    <property type="project" value="TreeGrafter"/>
</dbReference>
<dbReference type="InterPro" id="IPR005471">
    <property type="entry name" value="Tscrpt_reg_IclR_N"/>
</dbReference>
<dbReference type="Gene3D" id="3.30.450.40">
    <property type="match status" value="1"/>
</dbReference>
<dbReference type="Gene3D" id="1.10.10.10">
    <property type="entry name" value="Winged helix-like DNA-binding domain superfamily/Winged helix DNA-binding domain"/>
    <property type="match status" value="1"/>
</dbReference>
<sequence>MERSTQWDNIEYHREMAIYPRLYSIEKSMKKPRQSRIRDDSADLSPSVTYSVPAGTKTIDVIEYMAQAQAPQTKSEIAAGIGKSIQEVYRIIQLLVARGYLVSEDNGNRFSLSMKLFSLVHTMPSVRSLSEASVGPMRRLASEVNQSCHLGVLWDAELLVVSQINSPLNMSYSVALGARFPAHETSSGLVLLAGLEPQRLERLLAIIESRMHTEEDIENVRKHVAEVSRVGHDLRPSLMVPGITNISYPVFGLHGETLAVLTIPFLAIKRSTLPLQQTAIAASHAAQEISQAMGYPLHFLKSVSGSS</sequence>
<proteinExistence type="predicted"/>
<dbReference type="InterPro" id="IPR050707">
    <property type="entry name" value="HTH_MetabolicPath_Reg"/>
</dbReference>
<evidence type="ECO:0000313" key="6">
    <source>
        <dbReference type="EMBL" id="PRD55537.1"/>
    </source>
</evidence>
<dbReference type="PANTHER" id="PTHR30136">
    <property type="entry name" value="HELIX-TURN-HELIX TRANSCRIPTIONAL REGULATOR, ICLR FAMILY"/>
    <property type="match status" value="1"/>
</dbReference>
<dbReference type="SUPFAM" id="SSF55781">
    <property type="entry name" value="GAF domain-like"/>
    <property type="match status" value="1"/>
</dbReference>
<dbReference type="PROSITE" id="PS51077">
    <property type="entry name" value="HTH_ICLR"/>
    <property type="match status" value="1"/>
</dbReference>
<evidence type="ECO:0000259" key="4">
    <source>
        <dbReference type="PROSITE" id="PS51077"/>
    </source>
</evidence>
<evidence type="ECO:0000259" key="5">
    <source>
        <dbReference type="PROSITE" id="PS51078"/>
    </source>
</evidence>
<reference evidence="6 7" key="1">
    <citation type="submission" date="2018-02" db="EMBL/GenBank/DDBJ databases">
        <title>The draft genome of Phyllobacterium myrsinacearum DSM5892.</title>
        <authorList>
            <person name="Li L."/>
            <person name="Liu L."/>
            <person name="Zhang X."/>
            <person name="Wang T."/>
        </authorList>
    </citation>
    <scope>NUCLEOTIDE SEQUENCE [LARGE SCALE GENOMIC DNA]</scope>
    <source>
        <strain evidence="6 7">DSM 5892</strain>
    </source>
</reference>
<evidence type="ECO:0000256" key="1">
    <source>
        <dbReference type="ARBA" id="ARBA00023015"/>
    </source>
</evidence>
<dbReference type="InterPro" id="IPR036388">
    <property type="entry name" value="WH-like_DNA-bd_sf"/>
</dbReference>
<dbReference type="AlphaFoldDB" id="A0A2S9JQN7"/>
<dbReference type="Pfam" id="PF01614">
    <property type="entry name" value="IclR_C"/>
    <property type="match status" value="1"/>
</dbReference>
<feature type="domain" description="HTH iclR-type" evidence="4">
    <location>
        <begin position="52"/>
        <end position="114"/>
    </location>
</feature>
<dbReference type="SMART" id="SM00346">
    <property type="entry name" value="HTH_ICLR"/>
    <property type="match status" value="1"/>
</dbReference>
<dbReference type="Proteomes" id="UP000238563">
    <property type="component" value="Unassembled WGS sequence"/>
</dbReference>
<evidence type="ECO:0000256" key="2">
    <source>
        <dbReference type="ARBA" id="ARBA00023125"/>
    </source>
</evidence>
<dbReference type="PROSITE" id="PS51078">
    <property type="entry name" value="ICLR_ED"/>
    <property type="match status" value="1"/>
</dbReference>
<name>A0A2S9JQN7_9HYPH</name>
<dbReference type="InterPro" id="IPR014757">
    <property type="entry name" value="Tscrpt_reg_IclR_C"/>
</dbReference>
<dbReference type="SUPFAM" id="SSF46785">
    <property type="entry name" value="Winged helix' DNA-binding domain"/>
    <property type="match status" value="1"/>
</dbReference>
<accession>A0A2S9JQN7</accession>
<dbReference type="Pfam" id="PF09339">
    <property type="entry name" value="HTH_IclR"/>
    <property type="match status" value="1"/>
</dbReference>
<evidence type="ECO:0000313" key="7">
    <source>
        <dbReference type="Proteomes" id="UP000238563"/>
    </source>
</evidence>
<gene>
    <name evidence="6" type="ORF">C5750_10350</name>
</gene>
<protein>
    <submittedName>
        <fullName evidence="6">IclR family transcriptional regulator</fullName>
    </submittedName>
</protein>
<dbReference type="GO" id="GO:0003677">
    <property type="term" value="F:DNA binding"/>
    <property type="evidence" value="ECO:0007669"/>
    <property type="project" value="UniProtKB-KW"/>
</dbReference>
<dbReference type="InterPro" id="IPR036390">
    <property type="entry name" value="WH_DNA-bd_sf"/>
</dbReference>
<dbReference type="InterPro" id="IPR029016">
    <property type="entry name" value="GAF-like_dom_sf"/>
</dbReference>
<keyword evidence="3" id="KW-0804">Transcription</keyword>
<dbReference type="GO" id="GO:0045892">
    <property type="term" value="P:negative regulation of DNA-templated transcription"/>
    <property type="evidence" value="ECO:0007669"/>
    <property type="project" value="TreeGrafter"/>
</dbReference>
<dbReference type="PANTHER" id="PTHR30136:SF7">
    <property type="entry name" value="HTH-TYPE TRANSCRIPTIONAL REGULATOR KDGR-RELATED"/>
    <property type="match status" value="1"/>
</dbReference>
<organism evidence="6 7">
    <name type="scientific">Phyllobacterium myrsinacearum</name>
    <dbReference type="NCBI Taxonomy" id="28101"/>
    <lineage>
        <taxon>Bacteria</taxon>
        <taxon>Pseudomonadati</taxon>
        <taxon>Pseudomonadota</taxon>
        <taxon>Alphaproteobacteria</taxon>
        <taxon>Hyphomicrobiales</taxon>
        <taxon>Phyllobacteriaceae</taxon>
        <taxon>Phyllobacterium</taxon>
    </lineage>
</organism>
<keyword evidence="2" id="KW-0238">DNA-binding</keyword>
<dbReference type="EMBL" id="PVBT01000002">
    <property type="protein sequence ID" value="PRD55537.1"/>
    <property type="molecule type" value="Genomic_DNA"/>
</dbReference>
<keyword evidence="1" id="KW-0805">Transcription regulation</keyword>
<evidence type="ECO:0000256" key="3">
    <source>
        <dbReference type="ARBA" id="ARBA00023163"/>
    </source>
</evidence>